<gene>
    <name evidence="1" type="ORF">FKW44_007219</name>
</gene>
<dbReference type="EMBL" id="CP045893">
    <property type="protein sequence ID" value="QQP54397.1"/>
    <property type="molecule type" value="Genomic_DNA"/>
</dbReference>
<evidence type="ECO:0000313" key="2">
    <source>
        <dbReference type="Proteomes" id="UP000595437"/>
    </source>
</evidence>
<dbReference type="Proteomes" id="UP000595437">
    <property type="component" value="Chromosome 4"/>
</dbReference>
<organism evidence="1 2">
    <name type="scientific">Caligus rogercresseyi</name>
    <name type="common">Sea louse</name>
    <dbReference type="NCBI Taxonomy" id="217165"/>
    <lineage>
        <taxon>Eukaryota</taxon>
        <taxon>Metazoa</taxon>
        <taxon>Ecdysozoa</taxon>
        <taxon>Arthropoda</taxon>
        <taxon>Crustacea</taxon>
        <taxon>Multicrustacea</taxon>
        <taxon>Hexanauplia</taxon>
        <taxon>Copepoda</taxon>
        <taxon>Siphonostomatoida</taxon>
        <taxon>Caligidae</taxon>
        <taxon>Caligus</taxon>
    </lineage>
</organism>
<feature type="non-terminal residue" evidence="1">
    <location>
        <position position="1"/>
    </location>
</feature>
<dbReference type="AlphaFoldDB" id="A0A7T8QTD7"/>
<evidence type="ECO:0000313" key="1">
    <source>
        <dbReference type="EMBL" id="QQP54397.1"/>
    </source>
</evidence>
<keyword evidence="2" id="KW-1185">Reference proteome</keyword>
<proteinExistence type="predicted"/>
<accession>A0A7T8QTD7</accession>
<sequence length="58" mass="6620">DSRKPTPIKFFTSSCAVQSHISLKLPEFNYEDPGEVVYIAESKFNISRITDDKTKVNQ</sequence>
<protein>
    <submittedName>
        <fullName evidence="1">Uncharacterized protein</fullName>
    </submittedName>
</protein>
<name>A0A7T8QTD7_CALRO</name>
<reference evidence="2" key="1">
    <citation type="submission" date="2021-01" db="EMBL/GenBank/DDBJ databases">
        <title>Caligus Genome Assembly.</title>
        <authorList>
            <person name="Gallardo-Escarate C."/>
        </authorList>
    </citation>
    <scope>NUCLEOTIDE SEQUENCE [LARGE SCALE GENOMIC DNA]</scope>
</reference>